<keyword evidence="1" id="KW-1133">Transmembrane helix</keyword>
<keyword evidence="3" id="KW-1185">Reference proteome</keyword>
<organism evidence="2 3">
    <name type="scientific">Paenibacillus borealis</name>
    <dbReference type="NCBI Taxonomy" id="160799"/>
    <lineage>
        <taxon>Bacteria</taxon>
        <taxon>Bacillati</taxon>
        <taxon>Bacillota</taxon>
        <taxon>Bacilli</taxon>
        <taxon>Bacillales</taxon>
        <taxon>Paenibacillaceae</taxon>
        <taxon>Paenibacillus</taxon>
    </lineage>
</organism>
<feature type="transmembrane region" description="Helical" evidence="1">
    <location>
        <begin position="115"/>
        <end position="136"/>
    </location>
</feature>
<sequence>MEKSIKPVFQVIPYMLAAIAIHLILIYFLGIRIEGGWGTELIILLCKTYILPLAMCFINGLLFIRAKRIGDRITWFVFTVIPSSLLLFLFVVMQSDGGSEDELVFITMPKYSVEIIYLLPIGVVIIQLIMFIYYLINVRVWKRN</sequence>
<gene>
    <name evidence="2" type="ORF">PBOR_11510</name>
</gene>
<feature type="transmembrane region" description="Helical" evidence="1">
    <location>
        <begin position="75"/>
        <end position="95"/>
    </location>
</feature>
<accession>A0A089MLS7</accession>
<proteinExistence type="predicted"/>
<protein>
    <submittedName>
        <fullName evidence="2">Uncharacterized protein</fullName>
    </submittedName>
</protein>
<dbReference type="RefSeq" id="WP_042211713.1">
    <property type="nucleotide sequence ID" value="NZ_CP009285.1"/>
</dbReference>
<dbReference type="AlphaFoldDB" id="A0A089MLS7"/>
<evidence type="ECO:0000256" key="1">
    <source>
        <dbReference type="SAM" id="Phobius"/>
    </source>
</evidence>
<dbReference type="HOGENOM" id="CLU_147361_0_0_9"/>
<evidence type="ECO:0000313" key="2">
    <source>
        <dbReference type="EMBL" id="AIQ57484.1"/>
    </source>
</evidence>
<dbReference type="EMBL" id="CP009285">
    <property type="protein sequence ID" value="AIQ57484.1"/>
    <property type="molecule type" value="Genomic_DNA"/>
</dbReference>
<feature type="transmembrane region" description="Helical" evidence="1">
    <location>
        <begin position="12"/>
        <end position="29"/>
    </location>
</feature>
<dbReference type="Proteomes" id="UP000029518">
    <property type="component" value="Chromosome"/>
</dbReference>
<feature type="transmembrane region" description="Helical" evidence="1">
    <location>
        <begin position="41"/>
        <end position="63"/>
    </location>
</feature>
<reference evidence="2" key="1">
    <citation type="submission" date="2014-08" db="EMBL/GenBank/DDBJ databases">
        <title>Comparative genomics of the Paenibacillus odorifer group.</title>
        <authorList>
            <person name="den Bakker H.C."/>
            <person name="Tsai Y.-C.Y.-C."/>
            <person name="Martin N."/>
            <person name="Korlach J."/>
            <person name="Wiedmann M."/>
        </authorList>
    </citation>
    <scope>NUCLEOTIDE SEQUENCE [LARGE SCALE GENOMIC DNA]</scope>
    <source>
        <strain evidence="2">DSM 13188</strain>
    </source>
</reference>
<dbReference type="KEGG" id="pbd:PBOR_11510"/>
<keyword evidence="1" id="KW-0812">Transmembrane</keyword>
<keyword evidence="1" id="KW-0472">Membrane</keyword>
<evidence type="ECO:0000313" key="3">
    <source>
        <dbReference type="Proteomes" id="UP000029518"/>
    </source>
</evidence>
<name>A0A089MLS7_PAEBO</name>
<dbReference type="OrthoDB" id="2661935at2"/>